<name>A0A1Q2L236_9BACL</name>
<dbReference type="KEGG" id="pmar:B0X71_14000"/>
<organism evidence="1 2">
    <name type="scientific">Planococcus lenghuensis</name>
    <dbReference type="NCBI Taxonomy" id="2213202"/>
    <lineage>
        <taxon>Bacteria</taxon>
        <taxon>Bacillati</taxon>
        <taxon>Bacillota</taxon>
        <taxon>Bacilli</taxon>
        <taxon>Bacillales</taxon>
        <taxon>Caryophanaceae</taxon>
        <taxon>Planococcus</taxon>
    </lineage>
</organism>
<accession>A0A1Q2L236</accession>
<evidence type="ECO:0000313" key="1">
    <source>
        <dbReference type="EMBL" id="AQQ54107.1"/>
    </source>
</evidence>
<sequence>MATKEYTVKTSDKEKVARILNNFSEVRIIGEEKDEKEEMTEAACEEKKNRYRILAGKARELGEDLNELEQLSTREEPWRHEEE</sequence>
<dbReference type="EMBL" id="CP019640">
    <property type="protein sequence ID" value="AQQ54107.1"/>
    <property type="molecule type" value="Genomic_DNA"/>
</dbReference>
<protein>
    <submittedName>
        <fullName evidence="1">Uncharacterized protein</fullName>
    </submittedName>
</protein>
<dbReference type="AlphaFoldDB" id="A0A1Q2L236"/>
<evidence type="ECO:0000313" key="2">
    <source>
        <dbReference type="Proteomes" id="UP000188184"/>
    </source>
</evidence>
<dbReference type="RefSeq" id="WP_077589999.1">
    <property type="nucleotide sequence ID" value="NZ_CP019640.1"/>
</dbReference>
<dbReference type="Proteomes" id="UP000188184">
    <property type="component" value="Chromosome"/>
</dbReference>
<gene>
    <name evidence="1" type="ORF">B0X71_14000</name>
</gene>
<reference evidence="1 2" key="1">
    <citation type="submission" date="2017-02" db="EMBL/GenBank/DDBJ databases">
        <title>The complete genomic sequence of a novel cold adapted crude oil-degrading bacterium Planococcus qaidamina Y42.</title>
        <authorList>
            <person name="Yang R."/>
        </authorList>
    </citation>
    <scope>NUCLEOTIDE SEQUENCE [LARGE SCALE GENOMIC DNA]</scope>
    <source>
        <strain evidence="1 2">Y42</strain>
    </source>
</reference>
<proteinExistence type="predicted"/>
<keyword evidence="2" id="KW-1185">Reference proteome</keyword>